<organism evidence="1 2">
    <name type="scientific">Cereibacter ovatus</name>
    <dbReference type="NCBI Taxonomy" id="439529"/>
    <lineage>
        <taxon>Bacteria</taxon>
        <taxon>Pseudomonadati</taxon>
        <taxon>Pseudomonadota</taxon>
        <taxon>Alphaproteobacteria</taxon>
        <taxon>Rhodobacterales</taxon>
        <taxon>Paracoccaceae</taxon>
        <taxon>Cereibacter</taxon>
    </lineage>
</organism>
<protein>
    <submittedName>
        <fullName evidence="1">Tail protein P2 I</fullName>
    </submittedName>
</protein>
<proteinExistence type="predicted"/>
<gene>
    <name evidence="1" type="ORF">SAMN05878503_105156</name>
</gene>
<evidence type="ECO:0000313" key="1">
    <source>
        <dbReference type="EMBL" id="SNX70247.1"/>
    </source>
</evidence>
<dbReference type="Pfam" id="PF09684">
    <property type="entry name" value="Tail_P2_I"/>
    <property type="match status" value="1"/>
</dbReference>
<evidence type="ECO:0000313" key="2">
    <source>
        <dbReference type="Proteomes" id="UP000219467"/>
    </source>
</evidence>
<dbReference type="EMBL" id="OAOQ01000005">
    <property type="protein sequence ID" value="SNX70247.1"/>
    <property type="molecule type" value="Genomic_DNA"/>
</dbReference>
<dbReference type="InterPro" id="IPR006521">
    <property type="entry name" value="Tail_protein_I"/>
</dbReference>
<keyword evidence="2" id="KW-1185">Reference proteome</keyword>
<reference evidence="2" key="1">
    <citation type="submission" date="2017-08" db="EMBL/GenBank/DDBJ databases">
        <authorList>
            <person name="Varghese N."/>
            <person name="Submissions S."/>
        </authorList>
    </citation>
    <scope>NUCLEOTIDE SEQUENCE [LARGE SCALE GENOMIC DNA]</scope>
    <source>
        <strain evidence="2">JA234</strain>
    </source>
</reference>
<dbReference type="OrthoDB" id="626916at2"/>
<name>A0A285CRR3_9RHOB</name>
<accession>A0A285CRR3</accession>
<dbReference type="AlphaFoldDB" id="A0A285CRR3"/>
<sequence length="1099" mass="115007">MSWPYDPDHLTRTRDLLYAHVPEFYKHRDRAAEAADPPETAELLAVIEALAAPLAAVRQSIEELYADLFVESAGAGMLGRIAASLAVDPVFSDPEALRRDLASAMRWRRRKGTPAMLEEMARALSDRQVALREGWQAVMLTQDLDLLRPGRALPDLRAPSVAERAAGPLATLARLADPRPIAEAAGHVHPRHLVHWAFPTRLHPLRRAACHELPPGAGDRRFAFDAAGDWRALRVRATGIDDRPGTDRVPDGLFAESPGDWFGREGRFTVRLTGVPAAAARDPAATRAAATVPADITLGRRPAHLHPVRIAVADCSGNVGIELISAPLTGLLPDLALAEMRGAVTVGPAGLVAQALGAGTTAADHVLLLRLRPEAPAASRMLGETVLEIEGTSPAAPRAPQPEEAALAQSGYRRGALFVRIPALQVDGERLFWLGADGALHAAQAEGGLRPLELAASGRLALPGRAVASAPVGPVWPEAAETAERAPFAPALAAPGAAPAVLHGGMVLRANSAGVVGAGVQSALVFALASFAGERRFDPMLRLVWAGGDPRDAEWSALDAGALPLAAADLAARFAVLGAILTEGRSDLALAVRFECSATDSIFTPAEVAFTGFDGQAVLIHLPELLADLTEEAAPDGTARWPRGPAPLAHHSAAVQVGADGSTWAVGTTALRRKSLGPAAPLPGPVAMRRREAGWRRLCPWQNETAVAVLGPTRPGRLDVDPAFGLFALNTGDGIVPHPPAADIPAPPAVTVDLEAGATMELGALPVDHRRFLNRLPPPATRLVSVSGHLGRDATPAMLALPRHRSVAAALAAAAGSGARHEVIEIVDSGFYAAEALVWPVGPSQLAIRAAAFERPVIEVASSVPGLAAYESLDLAGVALVAVAPLDLPPAQQVTLAFVSMLRATAPLCLALHEATGVERVTILRSALGPLHLAEAGEILVSDSLIDAGSDDALAVSAPLARLTADRVTIAGRIETGEMDLSDTIVTGRATARERFRGCLRFCLVGPGSETPRRHRVLESEEGPGGQPIRAPFLSRDRMDPAWLRLDPAGDARILAGASDGGEMGAFNAARLGELMAGLAQRLAEHTPAGLRTGIVVRL</sequence>
<dbReference type="Proteomes" id="UP000219467">
    <property type="component" value="Unassembled WGS sequence"/>
</dbReference>
<dbReference type="RefSeq" id="WP_097030239.1">
    <property type="nucleotide sequence ID" value="NZ_OAOQ01000005.1"/>
</dbReference>